<organism evidence="5 6">
    <name type="scientific">Terrilactibacillus laevilacticus</name>
    <dbReference type="NCBI Taxonomy" id="1380157"/>
    <lineage>
        <taxon>Bacteria</taxon>
        <taxon>Bacillati</taxon>
        <taxon>Bacillota</taxon>
        <taxon>Bacilli</taxon>
        <taxon>Bacillales</taxon>
        <taxon>Bacillaceae</taxon>
        <taxon>Terrilactibacillus</taxon>
    </lineage>
</organism>
<dbReference type="InterPro" id="IPR029044">
    <property type="entry name" value="Nucleotide-diphossugar_trans"/>
</dbReference>
<evidence type="ECO:0000259" key="4">
    <source>
        <dbReference type="Pfam" id="PF00535"/>
    </source>
</evidence>
<comment type="similarity">
    <text evidence="1">Belongs to the glycosyltransferase 2 family.</text>
</comment>
<protein>
    <submittedName>
        <fullName evidence="5">Glycosyltransferase</fullName>
        <ecNumber evidence="5">2.4.-.-</ecNumber>
    </submittedName>
</protein>
<dbReference type="InterPro" id="IPR050834">
    <property type="entry name" value="Glycosyltransf_2"/>
</dbReference>
<evidence type="ECO:0000313" key="6">
    <source>
        <dbReference type="Proteomes" id="UP001597458"/>
    </source>
</evidence>
<accession>A0ABW5PMC0</accession>
<evidence type="ECO:0000313" key="5">
    <source>
        <dbReference type="EMBL" id="MFD2616329.1"/>
    </source>
</evidence>
<dbReference type="SUPFAM" id="SSF53448">
    <property type="entry name" value="Nucleotide-diphospho-sugar transferases"/>
    <property type="match status" value="1"/>
</dbReference>
<reference evidence="6" key="1">
    <citation type="journal article" date="2019" name="Int. J. Syst. Evol. Microbiol.">
        <title>The Global Catalogue of Microorganisms (GCM) 10K type strain sequencing project: providing services to taxonomists for standard genome sequencing and annotation.</title>
        <authorList>
            <consortium name="The Broad Institute Genomics Platform"/>
            <consortium name="The Broad Institute Genome Sequencing Center for Infectious Disease"/>
            <person name="Wu L."/>
            <person name="Ma J."/>
        </authorList>
    </citation>
    <scope>NUCLEOTIDE SEQUENCE [LARGE SCALE GENOMIC DNA]</scope>
    <source>
        <strain evidence="6">TISTR 2241</strain>
    </source>
</reference>
<dbReference type="EC" id="2.4.-.-" evidence="5"/>
<dbReference type="InterPro" id="IPR001173">
    <property type="entry name" value="Glyco_trans_2-like"/>
</dbReference>
<dbReference type="Gene3D" id="3.90.550.10">
    <property type="entry name" value="Spore Coat Polysaccharide Biosynthesis Protein SpsA, Chain A"/>
    <property type="match status" value="1"/>
</dbReference>
<keyword evidence="2 5" id="KW-0328">Glycosyltransferase</keyword>
<evidence type="ECO:0000256" key="3">
    <source>
        <dbReference type="ARBA" id="ARBA00022679"/>
    </source>
</evidence>
<evidence type="ECO:0000256" key="1">
    <source>
        <dbReference type="ARBA" id="ARBA00006739"/>
    </source>
</evidence>
<proteinExistence type="inferred from homology"/>
<comment type="caution">
    <text evidence="5">The sequence shown here is derived from an EMBL/GenBank/DDBJ whole genome shotgun (WGS) entry which is preliminary data.</text>
</comment>
<keyword evidence="6" id="KW-1185">Reference proteome</keyword>
<dbReference type="EMBL" id="JBHUMR010000007">
    <property type="protein sequence ID" value="MFD2616329.1"/>
    <property type="molecule type" value="Genomic_DNA"/>
</dbReference>
<gene>
    <name evidence="5" type="ORF">ACFSTF_03240</name>
</gene>
<dbReference type="PANTHER" id="PTHR43685">
    <property type="entry name" value="GLYCOSYLTRANSFERASE"/>
    <property type="match status" value="1"/>
</dbReference>
<dbReference type="RefSeq" id="WP_141189762.1">
    <property type="nucleotide sequence ID" value="NZ_JBHUMR010000007.1"/>
</dbReference>
<sequence>MFLSVVMAVYNGEDYLQEAIDSILNQSYKDFECIIVNDASEDNTSTILKKINDSRVIVINSKKNCGGSASLRKGIEYAKGKWIAIHDADDISSKHRFAKQIEYIKAHPGISGVGSLVQCFSGDKNVPYEQLRKDGEVNIRVDKDHIHDYRYWGNAFCHGSMIFSRKIYDQVGGYNPKYKIAYDYDLWLRMQEVLPLQKVPEVLYYWRVVSNSLGRKNMSWTMKEVREITMKYICKQRFNHLKRKPSFTIIGKEEDFNSFGSLIVPKGHFFVHNYLKSSHQSTIEKAFEHYKEKKVDAIVMIGDEHSMTILSFLQNKGLKLNENVFIIH</sequence>
<feature type="domain" description="Glycosyltransferase 2-like" evidence="4">
    <location>
        <begin position="4"/>
        <end position="170"/>
    </location>
</feature>
<dbReference type="PANTHER" id="PTHR43685:SF5">
    <property type="entry name" value="GLYCOSYLTRANSFERASE EPSE-RELATED"/>
    <property type="match status" value="1"/>
</dbReference>
<dbReference type="Pfam" id="PF00535">
    <property type="entry name" value="Glycos_transf_2"/>
    <property type="match status" value="1"/>
</dbReference>
<keyword evidence="3 5" id="KW-0808">Transferase</keyword>
<dbReference type="Proteomes" id="UP001597458">
    <property type="component" value="Unassembled WGS sequence"/>
</dbReference>
<dbReference type="GO" id="GO:0016757">
    <property type="term" value="F:glycosyltransferase activity"/>
    <property type="evidence" value="ECO:0007669"/>
    <property type="project" value="UniProtKB-KW"/>
</dbReference>
<name>A0ABW5PMC0_9BACI</name>
<evidence type="ECO:0000256" key="2">
    <source>
        <dbReference type="ARBA" id="ARBA00022676"/>
    </source>
</evidence>